<comment type="catalytic activity">
    <reaction evidence="8">
        <text>a D-alpha-amino acid + O2 + H2O = a 2-oxocarboxylate + H2O2 + NH4(+)</text>
        <dbReference type="Rhea" id="RHEA:21816"/>
        <dbReference type="ChEBI" id="CHEBI:15377"/>
        <dbReference type="ChEBI" id="CHEBI:15379"/>
        <dbReference type="ChEBI" id="CHEBI:16240"/>
        <dbReference type="ChEBI" id="CHEBI:28938"/>
        <dbReference type="ChEBI" id="CHEBI:35179"/>
        <dbReference type="ChEBI" id="CHEBI:59871"/>
        <dbReference type="EC" id="1.4.3.3"/>
    </reaction>
    <physiologicalReaction direction="left-to-right" evidence="8">
        <dbReference type="Rhea" id="RHEA:21817"/>
    </physiologicalReaction>
</comment>
<dbReference type="OrthoDB" id="9790035at2"/>
<keyword evidence="4" id="KW-0274">FAD</keyword>
<comment type="similarity">
    <text evidence="2">Belongs to the DAMOX/DASOX family.</text>
</comment>
<dbReference type="EC" id="1.4.3.3" evidence="6"/>
<dbReference type="SUPFAM" id="SSF51905">
    <property type="entry name" value="FAD/NAD(P)-binding domain"/>
    <property type="match status" value="1"/>
</dbReference>
<dbReference type="GO" id="GO:0003884">
    <property type="term" value="F:D-amino-acid oxidase activity"/>
    <property type="evidence" value="ECO:0007669"/>
    <property type="project" value="UniProtKB-EC"/>
</dbReference>
<organism evidence="10 11">
    <name type="scientific">Pseudoalteromonas rubra</name>
    <dbReference type="NCBI Taxonomy" id="43658"/>
    <lineage>
        <taxon>Bacteria</taxon>
        <taxon>Pseudomonadati</taxon>
        <taxon>Pseudomonadota</taxon>
        <taxon>Gammaproteobacteria</taxon>
        <taxon>Alteromonadales</taxon>
        <taxon>Pseudoalteromonadaceae</taxon>
        <taxon>Pseudoalteromonas</taxon>
    </lineage>
</organism>
<dbReference type="InterPro" id="IPR006076">
    <property type="entry name" value="FAD-dep_OxRdtase"/>
</dbReference>
<dbReference type="GO" id="GO:0046416">
    <property type="term" value="P:D-amino acid metabolic process"/>
    <property type="evidence" value="ECO:0007669"/>
    <property type="project" value="InterPro"/>
</dbReference>
<evidence type="ECO:0000256" key="6">
    <source>
        <dbReference type="ARBA" id="ARBA00039101"/>
    </source>
</evidence>
<dbReference type="AlphaFoldDB" id="A0A0L0ET23"/>
<evidence type="ECO:0000256" key="1">
    <source>
        <dbReference type="ARBA" id="ARBA00001974"/>
    </source>
</evidence>
<accession>A0A0L0ET23</accession>
<evidence type="ECO:0000256" key="7">
    <source>
        <dbReference type="ARBA" id="ARBA00039751"/>
    </source>
</evidence>
<reference evidence="11" key="1">
    <citation type="submission" date="2015-07" db="EMBL/GenBank/DDBJ databases">
        <title>Draft genome sequence of a Pseudoalteromonas rubra strain, OCN096, isolated from Kaneohe Bay, Oahu, Hawaii.</title>
        <authorList>
            <person name="Beurmann S."/>
            <person name="Ushijima B."/>
            <person name="Belcaid M."/>
            <person name="Callahan S.M."/>
            <person name="Aeby G.S."/>
        </authorList>
    </citation>
    <scope>NUCLEOTIDE SEQUENCE [LARGE SCALE GENOMIC DNA]</scope>
    <source>
        <strain evidence="11">OCN096</strain>
    </source>
</reference>
<feature type="domain" description="FAD dependent oxidoreductase" evidence="9">
    <location>
        <begin position="8"/>
        <end position="329"/>
    </location>
</feature>
<evidence type="ECO:0000256" key="3">
    <source>
        <dbReference type="ARBA" id="ARBA00022630"/>
    </source>
</evidence>
<comment type="caution">
    <text evidence="10">The sequence shown here is derived from an EMBL/GenBank/DDBJ whole genome shotgun (WGS) entry which is preliminary data.</text>
</comment>
<comment type="cofactor">
    <cofactor evidence="1">
        <name>FAD</name>
        <dbReference type="ChEBI" id="CHEBI:57692"/>
    </cofactor>
</comment>
<name>A0A0L0ET23_9GAMM</name>
<evidence type="ECO:0000313" key="10">
    <source>
        <dbReference type="EMBL" id="KNC67043.1"/>
    </source>
</evidence>
<evidence type="ECO:0000313" key="11">
    <source>
        <dbReference type="Proteomes" id="UP000036850"/>
    </source>
</evidence>
<keyword evidence="5" id="KW-0560">Oxidoreductase</keyword>
<dbReference type="Pfam" id="PF01266">
    <property type="entry name" value="DAO"/>
    <property type="match status" value="1"/>
</dbReference>
<evidence type="ECO:0000256" key="8">
    <source>
        <dbReference type="ARBA" id="ARBA00049547"/>
    </source>
</evidence>
<dbReference type="EMBL" id="LFZX01000099">
    <property type="protein sequence ID" value="KNC67043.1"/>
    <property type="molecule type" value="Genomic_DNA"/>
</dbReference>
<protein>
    <recommendedName>
        <fullName evidence="7">D-amino-acid oxidase</fullName>
        <ecNumber evidence="6">1.4.3.3</ecNumber>
    </recommendedName>
</protein>
<evidence type="ECO:0000256" key="5">
    <source>
        <dbReference type="ARBA" id="ARBA00023002"/>
    </source>
</evidence>
<keyword evidence="3" id="KW-0285">Flavoprotein</keyword>
<dbReference type="PATRIC" id="fig|43658.6.peg.926"/>
<sequence length="339" mass="37052">MSQTNKPRVAIVGFGLIGRVTALMLAEHYHLSIFERDPVSAPSSVGTLAAAMLAPMAESVICEQDLAELGLEAMVLWPELLAKLETPVFFQQQGTVIVAHQQDRGDLLSFQRRLKPLAGHQAQSLDGRGIGALEPELAGRFHQGLYLPCEGQLDNLAFFAASLSTLQKMGVCFHEGADAQIEQGRVNGDAFDWIIDCRGLDAKAQSPGLRGVRGEVARIHAPEVNLQRPVRLMHPRYPLYIAPKPNHEFVIGATEIESQDRGDITVRSTLELLSAAYTVHSGFAEGRVMSLRAGLRPAYKDNRPQISVTDNVIRINGLYRHGFLLAPAVVKQALQQGVL</sequence>
<dbReference type="Proteomes" id="UP000036850">
    <property type="component" value="Unassembled WGS sequence"/>
</dbReference>
<evidence type="ECO:0000259" key="9">
    <source>
        <dbReference type="Pfam" id="PF01266"/>
    </source>
</evidence>
<dbReference type="InterPro" id="IPR023209">
    <property type="entry name" value="DAO"/>
</dbReference>
<gene>
    <name evidence="10" type="ORF">AC626_13250</name>
</gene>
<dbReference type="InterPro" id="IPR036188">
    <property type="entry name" value="FAD/NAD-bd_sf"/>
</dbReference>
<evidence type="ECO:0000256" key="2">
    <source>
        <dbReference type="ARBA" id="ARBA00006730"/>
    </source>
</evidence>
<dbReference type="PANTHER" id="PTHR11530:SF11">
    <property type="entry name" value="D-ASPARTATE OXIDASE"/>
    <property type="match status" value="1"/>
</dbReference>
<dbReference type="Gene3D" id="3.50.50.60">
    <property type="entry name" value="FAD/NAD(P)-binding domain"/>
    <property type="match status" value="1"/>
</dbReference>
<dbReference type="PANTHER" id="PTHR11530">
    <property type="entry name" value="D-AMINO ACID OXIDASE"/>
    <property type="match status" value="1"/>
</dbReference>
<dbReference type="SUPFAM" id="SSF54373">
    <property type="entry name" value="FAD-linked reductases, C-terminal domain"/>
    <property type="match status" value="1"/>
</dbReference>
<evidence type="ECO:0000256" key="4">
    <source>
        <dbReference type="ARBA" id="ARBA00022827"/>
    </source>
</evidence>
<dbReference type="Gene3D" id="3.30.9.10">
    <property type="entry name" value="D-Amino Acid Oxidase, subunit A, domain 2"/>
    <property type="match status" value="1"/>
</dbReference>
<proteinExistence type="inferred from homology"/>
<dbReference type="GO" id="GO:0071949">
    <property type="term" value="F:FAD binding"/>
    <property type="evidence" value="ECO:0007669"/>
    <property type="project" value="InterPro"/>
</dbReference>